<dbReference type="AlphaFoldDB" id="A0A402DNS5"/>
<protein>
    <submittedName>
        <fullName evidence="3">RNA methyltransferase</fullName>
    </submittedName>
</protein>
<proteinExistence type="predicted"/>
<dbReference type="Proteomes" id="UP000289954">
    <property type="component" value="Unassembled WGS sequence"/>
</dbReference>
<dbReference type="SUPFAM" id="SSF53335">
    <property type="entry name" value="S-adenosyl-L-methionine-dependent methyltransferases"/>
    <property type="match status" value="1"/>
</dbReference>
<dbReference type="OrthoDB" id="9791556at2"/>
<feature type="compositionally biased region" description="Basic and acidic residues" evidence="1">
    <location>
        <begin position="11"/>
        <end position="30"/>
    </location>
</feature>
<dbReference type="InterPro" id="IPR002052">
    <property type="entry name" value="DNA_methylase_N6_adenine_CS"/>
</dbReference>
<dbReference type="RefSeq" id="WP_130780374.1">
    <property type="nucleotide sequence ID" value="NZ_BIMR01000045.1"/>
</dbReference>
<name>A0A402DNS5_9CELL</name>
<dbReference type="InterPro" id="IPR029063">
    <property type="entry name" value="SAM-dependent_MTases_sf"/>
</dbReference>
<keyword evidence="4" id="KW-1185">Reference proteome</keyword>
<organism evidence="3 4">
    <name type="scientific">Cellulomonas biazotea</name>
    <dbReference type="NCBI Taxonomy" id="1709"/>
    <lineage>
        <taxon>Bacteria</taxon>
        <taxon>Bacillati</taxon>
        <taxon>Actinomycetota</taxon>
        <taxon>Actinomycetes</taxon>
        <taxon>Micrococcales</taxon>
        <taxon>Cellulomonadaceae</taxon>
        <taxon>Cellulomonas</taxon>
    </lineage>
</organism>
<feature type="region of interest" description="Disordered" evidence="1">
    <location>
        <begin position="1"/>
        <end position="62"/>
    </location>
</feature>
<feature type="compositionally biased region" description="Low complexity" evidence="1">
    <location>
        <begin position="43"/>
        <end position="57"/>
    </location>
</feature>
<dbReference type="Gene3D" id="3.40.50.150">
    <property type="entry name" value="Vaccinia Virus protein VP39"/>
    <property type="match status" value="1"/>
</dbReference>
<dbReference type="PANTHER" id="PTHR14911:SF13">
    <property type="entry name" value="TRNA (GUANINE(6)-N2)-METHYLTRANSFERASE THUMP3"/>
    <property type="match status" value="1"/>
</dbReference>
<dbReference type="PANTHER" id="PTHR14911">
    <property type="entry name" value="THUMP DOMAIN-CONTAINING"/>
    <property type="match status" value="1"/>
</dbReference>
<evidence type="ECO:0000313" key="4">
    <source>
        <dbReference type="Proteomes" id="UP000289954"/>
    </source>
</evidence>
<accession>A0A402DNS5</accession>
<keyword evidence="3" id="KW-0489">Methyltransferase</keyword>
<dbReference type="PROSITE" id="PS00092">
    <property type="entry name" value="N6_MTASE"/>
    <property type="match status" value="1"/>
</dbReference>
<evidence type="ECO:0000313" key="3">
    <source>
        <dbReference type="EMBL" id="GCE75774.1"/>
    </source>
</evidence>
<feature type="domain" description="Ribosomal RNA large subunit methyltransferase K/L-like methyltransferase" evidence="2">
    <location>
        <begin position="237"/>
        <end position="431"/>
    </location>
</feature>
<dbReference type="GO" id="GO:0030488">
    <property type="term" value="P:tRNA methylation"/>
    <property type="evidence" value="ECO:0007669"/>
    <property type="project" value="TreeGrafter"/>
</dbReference>
<dbReference type="EMBL" id="BIMR01000045">
    <property type="protein sequence ID" value="GCE75774.1"/>
    <property type="molecule type" value="Genomic_DNA"/>
</dbReference>
<reference evidence="3 4" key="1">
    <citation type="submission" date="2019-01" db="EMBL/GenBank/DDBJ databases">
        <title>Draft genome sequence of Cellulomonas takizawaensis strain TKZ-21.</title>
        <authorList>
            <person name="Yamamura H."/>
            <person name="Hayashi T."/>
            <person name="Hamada M."/>
            <person name="Serisawa Y."/>
            <person name="Matsuyama K."/>
            <person name="Nakagawa Y."/>
            <person name="Otoguro M."/>
            <person name="Yanagida F."/>
            <person name="Hayakawa M."/>
        </authorList>
    </citation>
    <scope>NUCLEOTIDE SEQUENCE [LARGE SCALE GENOMIC DNA]</scope>
    <source>
        <strain evidence="3 4">NBRC12680</strain>
    </source>
</reference>
<dbReference type="GO" id="GO:0016423">
    <property type="term" value="F:tRNA (guanine) methyltransferase activity"/>
    <property type="evidence" value="ECO:0007669"/>
    <property type="project" value="TreeGrafter"/>
</dbReference>
<evidence type="ECO:0000256" key="1">
    <source>
        <dbReference type="SAM" id="MobiDB-lite"/>
    </source>
</evidence>
<dbReference type="Pfam" id="PF01170">
    <property type="entry name" value="UPF0020"/>
    <property type="match status" value="1"/>
</dbReference>
<evidence type="ECO:0000259" key="2">
    <source>
        <dbReference type="Pfam" id="PF01170"/>
    </source>
</evidence>
<dbReference type="GO" id="GO:0003676">
    <property type="term" value="F:nucleic acid binding"/>
    <property type="evidence" value="ECO:0007669"/>
    <property type="project" value="InterPro"/>
</dbReference>
<sequence>MSRGAGRPGPRGHDRSGKDRRRGTAAEQRRRGTGGQSGGQSGRSGARGTRTADTRQQSGRPATTTLVELTFLAGLRDVLHDEVVTTLAPRRAPVDVAGRDDALAVRLDGPLADVQRLRTAVAAYVVLHFDVPRPRSLTSGDHLARIVDAVYASLRVAGSSSFRFEAAGADSAVFQRLASLLHDATGLLHDPEHGELVLRVRRGAPAGSTAHGGRATTVPDPGWDVLVRVGPRPLSARTWRVADYPGALNATIAAAIVRLAGVRDDDRVLNLMCGSGTLLVERLLVGPAAAAVGVDDSPAALDAARANLAAARTRATLVQADALLPLPAEIVPSARDRDLEVPISTGSHDLARPGGFDVVLVDPPWGGLHGAHAQAAEVHAGVLRAARAAAAPGARCVVVTHEVKVMERCLREAADLWTLRQTLRVYAKGHHPRVYVLDAA</sequence>
<dbReference type="InterPro" id="IPR000241">
    <property type="entry name" value="RlmKL-like_Mtase"/>
</dbReference>
<gene>
    <name evidence="3" type="ORF">CBZ_08300</name>
</gene>
<comment type="caution">
    <text evidence="3">The sequence shown here is derived from an EMBL/GenBank/DDBJ whole genome shotgun (WGS) entry which is preliminary data.</text>
</comment>
<keyword evidence="3" id="KW-0808">Transferase</keyword>
<feature type="compositionally biased region" description="Gly residues" evidence="1">
    <location>
        <begin position="33"/>
        <end position="42"/>
    </location>
</feature>